<dbReference type="InterPro" id="IPR001296">
    <property type="entry name" value="Glyco_trans_1"/>
</dbReference>
<dbReference type="EC" id="2.4.1.245" evidence="3"/>
<dbReference type="Pfam" id="PF00534">
    <property type="entry name" value="Glycos_transf_1"/>
    <property type="match status" value="1"/>
</dbReference>
<keyword evidence="3" id="KW-0808">Transferase</keyword>
<organism evidence="3 4">
    <name type="scientific">Candidatus Bilamarchaeum dharawalense</name>
    <dbReference type="NCBI Taxonomy" id="2885759"/>
    <lineage>
        <taxon>Archaea</taxon>
        <taxon>Candidatus Micrarchaeota</taxon>
        <taxon>Candidatus Micrarchaeia</taxon>
        <taxon>Candidatus Anstonellales</taxon>
        <taxon>Candidatus Bilamarchaeaceae</taxon>
        <taxon>Candidatus Bilamarchaeum</taxon>
    </lineage>
</organism>
<feature type="domain" description="Glycosyltransferase subfamily 4-like N-terminal" evidence="2">
    <location>
        <begin position="15"/>
        <end position="188"/>
    </location>
</feature>
<dbReference type="Pfam" id="PF13439">
    <property type="entry name" value="Glyco_transf_4"/>
    <property type="match status" value="1"/>
</dbReference>
<evidence type="ECO:0000313" key="4">
    <source>
        <dbReference type="Proteomes" id="UP000789941"/>
    </source>
</evidence>
<feature type="domain" description="Glycosyl transferase family 1" evidence="1">
    <location>
        <begin position="199"/>
        <end position="364"/>
    </location>
</feature>
<dbReference type="GO" id="GO:0102986">
    <property type="term" value="F:trehalose synthase activity"/>
    <property type="evidence" value="ECO:0007669"/>
    <property type="project" value="UniProtKB-EC"/>
</dbReference>
<proteinExistence type="predicted"/>
<dbReference type="Proteomes" id="UP000789941">
    <property type="component" value="Unassembled WGS sequence"/>
</dbReference>
<dbReference type="AlphaFoldDB" id="A0A5E4LRR4"/>
<dbReference type="InterPro" id="IPR028098">
    <property type="entry name" value="Glyco_trans_4-like_N"/>
</dbReference>
<dbReference type="SUPFAM" id="SSF53756">
    <property type="entry name" value="UDP-Glycosyltransferase/glycogen phosphorylase"/>
    <property type="match status" value="1"/>
</dbReference>
<dbReference type="Gene3D" id="3.40.50.2000">
    <property type="entry name" value="Glycogen Phosphorylase B"/>
    <property type="match status" value="2"/>
</dbReference>
<name>A0A5E4LRR4_9ARCH</name>
<gene>
    <name evidence="3" type="primary">treT_2</name>
    <name evidence="3" type="ORF">LFW2832_01215</name>
</gene>
<sequence length="397" mass="44588">MKIALFTDTYLPQLNGVAVYLGDAIIELTKRNNVILFAPGEGPLRVEQKSENFKIYWIPSAPFPFYDGYRVATMDYKKISAILKKEAPEIVHAHAPINLGLQGLLAAKRRRIPTVVTYHTHFPEYVPHLLKGKLPKVFDHLSQTAVKKMIKYVFRKVDVVTAPTEELVRELRSYGLNNVTYLPNGIDFNKLKCEPKRIEHFRKQNNIPRNKKTIVYLGRISFEKKLDQVLRAFKEIENRDRMLLVVGGGPYIKNFKGLADELGIKNIIFTGFVKSESVGAAYSCGDIFVSASDTETFGLTFVEGMYMGLPAIGVNRLGAKEVISDGKTGLLVEPGDVKELASAMDRLLEDNKLRKKMATAAKKRAEAYSIENSVKGTLNVYKQIITKTGRKISGQKT</sequence>
<keyword evidence="3" id="KW-0328">Glycosyltransferase</keyword>
<accession>A0A5E4LRR4</accession>
<comment type="caution">
    <text evidence="3">The sequence shown here is derived from an EMBL/GenBank/DDBJ whole genome shotgun (WGS) entry which is preliminary data.</text>
</comment>
<evidence type="ECO:0000259" key="2">
    <source>
        <dbReference type="Pfam" id="PF13439"/>
    </source>
</evidence>
<dbReference type="InterPro" id="IPR050194">
    <property type="entry name" value="Glycosyltransferase_grp1"/>
</dbReference>
<dbReference type="PANTHER" id="PTHR45947">
    <property type="entry name" value="SULFOQUINOVOSYL TRANSFERASE SQD2"/>
    <property type="match status" value="1"/>
</dbReference>
<protein>
    <submittedName>
        <fullName evidence="3">Trehalose synthase</fullName>
        <ecNumber evidence="3">2.4.1.245</ecNumber>
    </submittedName>
</protein>
<dbReference type="EMBL" id="CABMJJ010000002">
    <property type="protein sequence ID" value="VVC02732.1"/>
    <property type="molecule type" value="Genomic_DNA"/>
</dbReference>
<evidence type="ECO:0000313" key="3">
    <source>
        <dbReference type="EMBL" id="VVC02732.1"/>
    </source>
</evidence>
<evidence type="ECO:0000259" key="1">
    <source>
        <dbReference type="Pfam" id="PF00534"/>
    </source>
</evidence>
<reference evidence="3 4" key="1">
    <citation type="submission" date="2019-08" db="EMBL/GenBank/DDBJ databases">
        <authorList>
            <person name="Vazquez-Campos X."/>
        </authorList>
    </citation>
    <scope>NUCLEOTIDE SEQUENCE [LARGE SCALE GENOMIC DNA]</scope>
    <source>
        <strain evidence="3">LFW-283_2</strain>
    </source>
</reference>
<dbReference type="PANTHER" id="PTHR45947:SF3">
    <property type="entry name" value="SULFOQUINOVOSYL TRANSFERASE SQD2"/>
    <property type="match status" value="1"/>
</dbReference>